<organism evidence="3 4">
    <name type="scientific">Halarchaeum acidiphilum MH1-52-1</name>
    <dbReference type="NCBI Taxonomy" id="1261545"/>
    <lineage>
        <taxon>Archaea</taxon>
        <taxon>Methanobacteriati</taxon>
        <taxon>Methanobacteriota</taxon>
        <taxon>Stenosarchaea group</taxon>
        <taxon>Halobacteria</taxon>
        <taxon>Halobacteriales</taxon>
        <taxon>Halobacteriaceae</taxon>
    </lineage>
</organism>
<sequence>MRDFLATRARASPDATALVDDHSGRERTYAELDAAVETTAGRLAATGVTRGDHVGVLMETRPAFVRLAFALQRLGATLVPLNARLAPTELHAQRERADLVLLVCDAETESDARAAADEVPVASVDDPHEADVLAFGDREPGEVTPAEWTREDALALLFTSGTTGDPKPVTLTLGNVLAAAGASAFKLGVDPDDRWLLCLSMYHMGGLSIPLRCALYGTTCILQRGFDADEAVRALDEYDCTGVSVVPTMLDRMLRADERIPGSLRFALCGGAPTPAELVAACEDAGVPIHPSYGMTEATSQISTARPTEAFANRGTVGRPLFGTTVTIVDDADEPVDAGETGELCVAGPTVTPGYYDAPESNAESFGPHGLYTGDVGYRDDAGRLYVLNRQSDRIITGGENVDPGRVAEAIRAHSAVRDVAVVGVADSEWGERVAALVVPTDGAEIDRDALEAHWDERLADFEQPRTVVFVNELPRTASGTVDRAAARERVVEAAGL</sequence>
<dbReference type="Pfam" id="PF00501">
    <property type="entry name" value="AMP-binding"/>
    <property type="match status" value="1"/>
</dbReference>
<dbReference type="PROSITE" id="PS00455">
    <property type="entry name" value="AMP_BINDING"/>
    <property type="match status" value="1"/>
</dbReference>
<dbReference type="Gene3D" id="3.30.300.30">
    <property type="match status" value="1"/>
</dbReference>
<dbReference type="Pfam" id="PF13193">
    <property type="entry name" value="AMP-binding_C"/>
    <property type="match status" value="1"/>
</dbReference>
<comment type="caution">
    <text evidence="3">The sequence shown here is derived from an EMBL/GenBank/DDBJ whole genome shotgun (WGS) entry which is preliminary data.</text>
</comment>
<evidence type="ECO:0000313" key="3">
    <source>
        <dbReference type="EMBL" id="GAD53363.1"/>
    </source>
</evidence>
<gene>
    <name evidence="3" type="ORF">MBEHAL_2123</name>
</gene>
<dbReference type="SUPFAM" id="SSF56801">
    <property type="entry name" value="Acetyl-CoA synthetase-like"/>
    <property type="match status" value="1"/>
</dbReference>
<dbReference type="InterPro" id="IPR045851">
    <property type="entry name" value="AMP-bd_C_sf"/>
</dbReference>
<protein>
    <submittedName>
        <fullName evidence="3">Long-chain-fatty-acid--CoA ligase</fullName>
    </submittedName>
</protein>
<dbReference type="PANTHER" id="PTHR43767">
    <property type="entry name" value="LONG-CHAIN-FATTY-ACID--COA LIGASE"/>
    <property type="match status" value="1"/>
</dbReference>
<dbReference type="InterPro" id="IPR042099">
    <property type="entry name" value="ANL_N_sf"/>
</dbReference>
<dbReference type="eggNOG" id="arCOG00856">
    <property type="taxonomic scope" value="Archaea"/>
</dbReference>
<proteinExistence type="predicted"/>
<dbReference type="Proteomes" id="UP000016986">
    <property type="component" value="Unassembled WGS sequence"/>
</dbReference>
<reference evidence="3 4" key="1">
    <citation type="submission" date="2013-09" db="EMBL/GenBank/DDBJ databases">
        <title>Whole genome sequencing of Halarchaeum acidiphilum strain MH1-52-1.</title>
        <authorList>
            <person name="Shimane Y."/>
            <person name="Minegishi H."/>
            <person name="Nishi S."/>
            <person name="Echigo A."/>
            <person name="Shuto A."/>
            <person name="Konishi M."/>
            <person name="Ito T."/>
            <person name="Ohkuma M."/>
            <person name="Ohta Y."/>
            <person name="Nagano Y."/>
            <person name="Tsubouchi T."/>
            <person name="Mori K."/>
            <person name="Usui K."/>
            <person name="Kamekura M."/>
            <person name="Usami R."/>
            <person name="Takaki Y."/>
            <person name="Hatada Y."/>
        </authorList>
    </citation>
    <scope>NUCLEOTIDE SEQUENCE [LARGE SCALE GENOMIC DNA]</scope>
    <source>
        <strain evidence="3 4">JCM 16109</strain>
    </source>
</reference>
<dbReference type="PANTHER" id="PTHR43767:SF1">
    <property type="entry name" value="NONRIBOSOMAL PEPTIDE SYNTHASE PES1 (EUROFUNG)-RELATED"/>
    <property type="match status" value="1"/>
</dbReference>
<feature type="domain" description="AMP-binding enzyme C-terminal" evidence="2">
    <location>
        <begin position="408"/>
        <end position="480"/>
    </location>
</feature>
<evidence type="ECO:0000313" key="4">
    <source>
        <dbReference type="Proteomes" id="UP000016986"/>
    </source>
</evidence>
<dbReference type="InterPro" id="IPR050237">
    <property type="entry name" value="ATP-dep_AMP-bd_enzyme"/>
</dbReference>
<accession>U3AF22</accession>
<dbReference type="AlphaFoldDB" id="U3AF22"/>
<dbReference type="GO" id="GO:0016878">
    <property type="term" value="F:acid-thiol ligase activity"/>
    <property type="evidence" value="ECO:0007669"/>
    <property type="project" value="UniProtKB-ARBA"/>
</dbReference>
<evidence type="ECO:0000259" key="1">
    <source>
        <dbReference type="Pfam" id="PF00501"/>
    </source>
</evidence>
<dbReference type="InterPro" id="IPR025110">
    <property type="entry name" value="AMP-bd_C"/>
</dbReference>
<evidence type="ECO:0000259" key="2">
    <source>
        <dbReference type="Pfam" id="PF13193"/>
    </source>
</evidence>
<keyword evidence="4" id="KW-1185">Reference proteome</keyword>
<dbReference type="EMBL" id="BATA01000062">
    <property type="protein sequence ID" value="GAD53363.1"/>
    <property type="molecule type" value="Genomic_DNA"/>
</dbReference>
<dbReference type="InterPro" id="IPR000873">
    <property type="entry name" value="AMP-dep_synth/lig_dom"/>
</dbReference>
<feature type="domain" description="AMP-dependent synthetase/ligase" evidence="1">
    <location>
        <begin position="6"/>
        <end position="356"/>
    </location>
</feature>
<keyword evidence="3" id="KW-0436">Ligase</keyword>
<dbReference type="InterPro" id="IPR020845">
    <property type="entry name" value="AMP-binding_CS"/>
</dbReference>
<dbReference type="OrthoDB" id="35688at2157"/>
<name>U3AF22_9EURY</name>
<dbReference type="Gene3D" id="3.40.50.12780">
    <property type="entry name" value="N-terminal domain of ligase-like"/>
    <property type="match status" value="1"/>
</dbReference>
<dbReference type="RefSeq" id="WP_021780547.1">
    <property type="nucleotide sequence ID" value="NZ_BATA01000062.1"/>
</dbReference>